<comment type="similarity">
    <text evidence="1">Belongs to the MYG1 family.</text>
</comment>
<sequence>IGTHNGTFHCDEALAVFLLRQTATYRDSGKFHRDPTVLDTCDIVVDVGAIYDESKQRFDHHQRVFTEVFGHGFETKLSSAGLIYKHFGKEIITSRTQTSHDDPQVTTLWLKLYKEFIEVIDAIDNGISQYPTDIKPKYRNRTDLSGRVGWLNPAWNQSMDPQIVDAQFAKASQMTGEEFLGRLDYYANAWLPARDLVVSALAHRNNVDPSGKILLFEQYAPWKEHLFELETELSLSDDTKPIYVIYADETAGNYRIQAVPVSPESFESRKALPEAWRGLRDDELSKATGIDGGIFVHASGFIGGNKTKDGALALAKAALAM</sequence>
<reference evidence="3" key="2">
    <citation type="submission" date="2015-01" db="EMBL/GenBank/DDBJ databases">
        <title>Evolutionary Origins and Diversification of the Mycorrhizal Mutualists.</title>
        <authorList>
            <consortium name="DOE Joint Genome Institute"/>
            <consortium name="Mycorrhizal Genomics Consortium"/>
            <person name="Kohler A."/>
            <person name="Kuo A."/>
            <person name="Nagy L.G."/>
            <person name="Floudas D."/>
            <person name="Copeland A."/>
            <person name="Barry K.W."/>
            <person name="Cichocki N."/>
            <person name="Veneault-Fourrey C."/>
            <person name="LaButti K."/>
            <person name="Lindquist E.A."/>
            <person name="Lipzen A."/>
            <person name="Lundell T."/>
            <person name="Morin E."/>
            <person name="Murat C."/>
            <person name="Riley R."/>
            <person name="Ohm R."/>
            <person name="Sun H."/>
            <person name="Tunlid A."/>
            <person name="Henrissat B."/>
            <person name="Grigoriev I.V."/>
            <person name="Hibbett D.S."/>
            <person name="Martin F."/>
        </authorList>
    </citation>
    <scope>NUCLEOTIDE SEQUENCE [LARGE SCALE GENOMIC DNA]</scope>
    <source>
        <strain evidence="3">F 1598</strain>
    </source>
</reference>
<evidence type="ECO:0000256" key="1">
    <source>
        <dbReference type="ARBA" id="ARBA00010105"/>
    </source>
</evidence>
<dbReference type="FunCoup" id="A0A0C3BG79">
    <property type="interactions" value="1088"/>
</dbReference>
<proteinExistence type="inferred from homology"/>
<dbReference type="PANTHER" id="PTHR11215">
    <property type="entry name" value="METAL DEPENDENT HYDROLASE - RELATED"/>
    <property type="match status" value="1"/>
</dbReference>
<evidence type="ECO:0000313" key="2">
    <source>
        <dbReference type="EMBL" id="KIM85293.1"/>
    </source>
</evidence>
<dbReference type="PANTHER" id="PTHR11215:SF1">
    <property type="entry name" value="MYG1 EXONUCLEASE"/>
    <property type="match status" value="1"/>
</dbReference>
<reference evidence="2 3" key="1">
    <citation type="submission" date="2014-04" db="EMBL/GenBank/DDBJ databases">
        <authorList>
            <consortium name="DOE Joint Genome Institute"/>
            <person name="Kuo A."/>
            <person name="Tarkka M."/>
            <person name="Buscot F."/>
            <person name="Kohler A."/>
            <person name="Nagy L.G."/>
            <person name="Floudas D."/>
            <person name="Copeland A."/>
            <person name="Barry K.W."/>
            <person name="Cichocki N."/>
            <person name="Veneault-Fourrey C."/>
            <person name="LaButti K."/>
            <person name="Lindquist E.A."/>
            <person name="Lipzen A."/>
            <person name="Lundell T."/>
            <person name="Morin E."/>
            <person name="Murat C."/>
            <person name="Sun H."/>
            <person name="Tunlid A."/>
            <person name="Henrissat B."/>
            <person name="Grigoriev I.V."/>
            <person name="Hibbett D.S."/>
            <person name="Martin F."/>
            <person name="Nordberg H.P."/>
            <person name="Cantor M.N."/>
            <person name="Hua S.X."/>
        </authorList>
    </citation>
    <scope>NUCLEOTIDE SEQUENCE [LARGE SCALE GENOMIC DNA]</scope>
    <source>
        <strain evidence="2 3">F 1598</strain>
    </source>
</reference>
<dbReference type="EMBL" id="KN832985">
    <property type="protein sequence ID" value="KIM85293.1"/>
    <property type="molecule type" value="Genomic_DNA"/>
</dbReference>
<evidence type="ECO:0000313" key="3">
    <source>
        <dbReference type="Proteomes" id="UP000054166"/>
    </source>
</evidence>
<dbReference type="AlphaFoldDB" id="A0A0C3BG79"/>
<gene>
    <name evidence="2" type="ORF">PILCRDRAFT_777875</name>
</gene>
<dbReference type="Pfam" id="PF03690">
    <property type="entry name" value="MYG1_exonuc"/>
    <property type="match status" value="1"/>
</dbReference>
<dbReference type="InterPro" id="IPR003226">
    <property type="entry name" value="MYG1_exonuclease"/>
</dbReference>
<dbReference type="OrthoDB" id="10265310at2759"/>
<protein>
    <recommendedName>
        <fullName evidence="4">Metal-dependent protein hydrolase</fullName>
    </recommendedName>
</protein>
<dbReference type="GO" id="GO:0005737">
    <property type="term" value="C:cytoplasm"/>
    <property type="evidence" value="ECO:0007669"/>
    <property type="project" value="TreeGrafter"/>
</dbReference>
<name>A0A0C3BG79_PILCF</name>
<organism evidence="2 3">
    <name type="scientific">Piloderma croceum (strain F 1598)</name>
    <dbReference type="NCBI Taxonomy" id="765440"/>
    <lineage>
        <taxon>Eukaryota</taxon>
        <taxon>Fungi</taxon>
        <taxon>Dikarya</taxon>
        <taxon>Basidiomycota</taxon>
        <taxon>Agaricomycotina</taxon>
        <taxon>Agaricomycetes</taxon>
        <taxon>Agaricomycetidae</taxon>
        <taxon>Atheliales</taxon>
        <taxon>Atheliaceae</taxon>
        <taxon>Piloderma</taxon>
    </lineage>
</organism>
<accession>A0A0C3BG79</accession>
<keyword evidence="3" id="KW-1185">Reference proteome</keyword>
<feature type="non-terminal residue" evidence="2">
    <location>
        <position position="1"/>
    </location>
</feature>
<dbReference type="Proteomes" id="UP000054166">
    <property type="component" value="Unassembled WGS sequence"/>
</dbReference>
<dbReference type="GO" id="GO:0005634">
    <property type="term" value="C:nucleus"/>
    <property type="evidence" value="ECO:0007669"/>
    <property type="project" value="TreeGrafter"/>
</dbReference>
<evidence type="ECO:0008006" key="4">
    <source>
        <dbReference type="Google" id="ProtNLM"/>
    </source>
</evidence>
<dbReference type="InParanoid" id="A0A0C3BG79"/>
<dbReference type="STRING" id="765440.A0A0C3BG79"/>
<dbReference type="HOGENOM" id="CLU_051576_0_0_1"/>